<name>A0A3P7JEI9_STRVU</name>
<protein>
    <submittedName>
        <fullName evidence="3">Uncharacterized protein</fullName>
    </submittedName>
</protein>
<keyword evidence="4" id="KW-1185">Reference proteome</keyword>
<keyword evidence="1" id="KW-0175">Coiled coil</keyword>
<gene>
    <name evidence="3" type="ORF">SVUK_LOCUS13447</name>
</gene>
<proteinExistence type="predicted"/>
<evidence type="ECO:0000313" key="4">
    <source>
        <dbReference type="Proteomes" id="UP000270094"/>
    </source>
</evidence>
<dbReference type="Proteomes" id="UP000270094">
    <property type="component" value="Unassembled WGS sequence"/>
</dbReference>
<organism evidence="3 4">
    <name type="scientific">Strongylus vulgaris</name>
    <name type="common">Blood worm</name>
    <dbReference type="NCBI Taxonomy" id="40348"/>
    <lineage>
        <taxon>Eukaryota</taxon>
        <taxon>Metazoa</taxon>
        <taxon>Ecdysozoa</taxon>
        <taxon>Nematoda</taxon>
        <taxon>Chromadorea</taxon>
        <taxon>Rhabditida</taxon>
        <taxon>Rhabditina</taxon>
        <taxon>Rhabditomorpha</taxon>
        <taxon>Strongyloidea</taxon>
        <taxon>Strongylidae</taxon>
        <taxon>Strongylus</taxon>
    </lineage>
</organism>
<evidence type="ECO:0000313" key="3">
    <source>
        <dbReference type="EMBL" id="VDM78449.1"/>
    </source>
</evidence>
<evidence type="ECO:0000256" key="1">
    <source>
        <dbReference type="SAM" id="Coils"/>
    </source>
</evidence>
<evidence type="ECO:0000256" key="2">
    <source>
        <dbReference type="SAM" id="MobiDB-lite"/>
    </source>
</evidence>
<feature type="coiled-coil region" evidence="1">
    <location>
        <begin position="144"/>
        <end position="171"/>
    </location>
</feature>
<reference evidence="3 4" key="1">
    <citation type="submission" date="2018-11" db="EMBL/GenBank/DDBJ databases">
        <authorList>
            <consortium name="Pathogen Informatics"/>
        </authorList>
    </citation>
    <scope>NUCLEOTIDE SEQUENCE [LARGE SCALE GENOMIC DNA]</scope>
</reference>
<sequence length="200" mass="22403">MSETPKRVAKHPLKSVNVMPPKPAEPRPKKERKPLYVPPPPKEVKKVLAERKEVKTSTPNLKSGEKTIETPNVSKIEDATPARQIKSKPQFPTSSFAGGKPLVKTRHSTTKLNGTAAPTEISNTEKLQRLRFVTRAFDAICILIAKSEAERDRTRRELEEANEKIGESISKVCEDLVVAIFRPILNKEKLLFTCNNLDNS</sequence>
<dbReference type="EMBL" id="UYYB01101996">
    <property type="protein sequence ID" value="VDM78449.1"/>
    <property type="molecule type" value="Genomic_DNA"/>
</dbReference>
<feature type="region of interest" description="Disordered" evidence="2">
    <location>
        <begin position="1"/>
        <end position="102"/>
    </location>
</feature>
<dbReference type="AlphaFoldDB" id="A0A3P7JEI9"/>
<accession>A0A3P7JEI9</accession>
<feature type="compositionally biased region" description="Basic and acidic residues" evidence="2">
    <location>
        <begin position="42"/>
        <end position="55"/>
    </location>
</feature>
<dbReference type="OrthoDB" id="10436217at2759"/>